<keyword evidence="3" id="KW-1185">Reference proteome</keyword>
<proteinExistence type="predicted"/>
<evidence type="ECO:0000313" key="2">
    <source>
        <dbReference type="EMBL" id="CAA7392699.1"/>
    </source>
</evidence>
<dbReference type="EMBL" id="LR746266">
    <property type="protein sequence ID" value="CAA7392699.1"/>
    <property type="molecule type" value="Genomic_DNA"/>
</dbReference>
<protein>
    <submittedName>
        <fullName evidence="2">Uncharacterized protein</fullName>
    </submittedName>
</protein>
<gene>
    <name evidence="2" type="ORF">SI8410_03003565</name>
</gene>
<feature type="region of interest" description="Disordered" evidence="1">
    <location>
        <begin position="1"/>
        <end position="38"/>
    </location>
</feature>
<dbReference type="AlphaFoldDB" id="A0A7I8K725"/>
<name>A0A7I8K725_SPIIN</name>
<reference evidence="2" key="1">
    <citation type="submission" date="2020-02" db="EMBL/GenBank/DDBJ databases">
        <authorList>
            <person name="Scholz U."/>
            <person name="Mascher M."/>
            <person name="Fiebig A."/>
        </authorList>
    </citation>
    <scope>NUCLEOTIDE SEQUENCE</scope>
</reference>
<sequence length="87" mass="9322">MLGEERSGGPPGSENGHGSRLHWAAPAPAPALRQAGEDHRDSLLRDYLSTHPSSRKRADFLSQAQVMGEALAIYQDAIAGRGLESFP</sequence>
<dbReference type="Proteomes" id="UP000663760">
    <property type="component" value="Chromosome 3"/>
</dbReference>
<accession>A0A7I8K725</accession>
<dbReference type="OrthoDB" id="7464992at2759"/>
<organism evidence="2 3">
    <name type="scientific">Spirodela intermedia</name>
    <name type="common">Intermediate duckweed</name>
    <dbReference type="NCBI Taxonomy" id="51605"/>
    <lineage>
        <taxon>Eukaryota</taxon>
        <taxon>Viridiplantae</taxon>
        <taxon>Streptophyta</taxon>
        <taxon>Embryophyta</taxon>
        <taxon>Tracheophyta</taxon>
        <taxon>Spermatophyta</taxon>
        <taxon>Magnoliopsida</taxon>
        <taxon>Liliopsida</taxon>
        <taxon>Araceae</taxon>
        <taxon>Lemnoideae</taxon>
        <taxon>Spirodela</taxon>
    </lineage>
</organism>
<evidence type="ECO:0000313" key="3">
    <source>
        <dbReference type="Proteomes" id="UP000663760"/>
    </source>
</evidence>
<evidence type="ECO:0000256" key="1">
    <source>
        <dbReference type="SAM" id="MobiDB-lite"/>
    </source>
</evidence>